<dbReference type="SUPFAM" id="SSF50998">
    <property type="entry name" value="Quinoprotein alcohol dehydrogenase-like"/>
    <property type="match status" value="1"/>
</dbReference>
<dbReference type="PROSITE" id="PS50837">
    <property type="entry name" value="NACHT"/>
    <property type="match status" value="1"/>
</dbReference>
<dbReference type="Proteomes" id="UP000515154">
    <property type="component" value="Linkage group LG4"/>
</dbReference>
<protein>
    <submittedName>
        <fullName evidence="7">Uncharacterized protein LOC115210615</fullName>
    </submittedName>
</protein>
<name>A0A7E6ESA6_9MOLL</name>
<dbReference type="SUPFAM" id="SSF50969">
    <property type="entry name" value="YVTN repeat-like/Quinoprotein amine dehydrogenase"/>
    <property type="match status" value="1"/>
</dbReference>
<reference evidence="7" key="1">
    <citation type="submission" date="2025-08" db="UniProtKB">
        <authorList>
            <consortium name="RefSeq"/>
        </authorList>
    </citation>
    <scope>IDENTIFICATION</scope>
</reference>
<dbReference type="RefSeq" id="XP_036358551.1">
    <property type="nucleotide sequence ID" value="XM_036502658.1"/>
</dbReference>
<evidence type="ECO:0000256" key="2">
    <source>
        <dbReference type="ARBA" id="ARBA00022737"/>
    </source>
</evidence>
<dbReference type="PROSITE" id="PS50082">
    <property type="entry name" value="WD_REPEATS_2"/>
    <property type="match status" value="1"/>
</dbReference>
<dbReference type="SMART" id="SM00320">
    <property type="entry name" value="WD40"/>
    <property type="match status" value="3"/>
</dbReference>
<dbReference type="Gene3D" id="2.130.10.10">
    <property type="entry name" value="YVTN repeat-like/Quinoprotein amine dehydrogenase"/>
    <property type="match status" value="3"/>
</dbReference>
<dbReference type="PANTHER" id="PTHR19871">
    <property type="entry name" value="BETA TRANSDUCIN-RELATED PROTEIN"/>
    <property type="match status" value="1"/>
</dbReference>
<organism evidence="6 7">
    <name type="scientific">Octopus sinensis</name>
    <name type="common">East Asian common octopus</name>
    <dbReference type="NCBI Taxonomy" id="2607531"/>
    <lineage>
        <taxon>Eukaryota</taxon>
        <taxon>Metazoa</taxon>
        <taxon>Spiralia</taxon>
        <taxon>Lophotrochozoa</taxon>
        <taxon>Mollusca</taxon>
        <taxon>Cephalopoda</taxon>
        <taxon>Coleoidea</taxon>
        <taxon>Octopodiformes</taxon>
        <taxon>Octopoda</taxon>
        <taxon>Incirrata</taxon>
        <taxon>Octopodidae</taxon>
        <taxon>Octopus</taxon>
    </lineage>
</organism>
<dbReference type="InterPro" id="IPR011047">
    <property type="entry name" value="Quinoprotein_ADH-like_sf"/>
</dbReference>
<dbReference type="SUPFAM" id="SSF52540">
    <property type="entry name" value="P-loop containing nucleoside triphosphate hydrolases"/>
    <property type="match status" value="1"/>
</dbReference>
<feature type="region of interest" description="Disordered" evidence="4">
    <location>
        <begin position="71"/>
        <end position="116"/>
    </location>
</feature>
<dbReference type="InterPro" id="IPR027417">
    <property type="entry name" value="P-loop_NTPase"/>
</dbReference>
<dbReference type="InterPro" id="IPR015943">
    <property type="entry name" value="WD40/YVTN_repeat-like_dom_sf"/>
</dbReference>
<dbReference type="InterPro" id="IPR011044">
    <property type="entry name" value="Quino_amine_DH_bsu"/>
</dbReference>
<feature type="compositionally biased region" description="Basic and acidic residues" evidence="4">
    <location>
        <begin position="40"/>
        <end position="55"/>
    </location>
</feature>
<evidence type="ECO:0000313" key="7">
    <source>
        <dbReference type="RefSeq" id="XP_036358551.1"/>
    </source>
</evidence>
<evidence type="ECO:0000313" key="6">
    <source>
        <dbReference type="Proteomes" id="UP000515154"/>
    </source>
</evidence>
<dbReference type="InterPro" id="IPR057588">
    <property type="entry name" value="NWD1/2-like_WH"/>
</dbReference>
<dbReference type="InterPro" id="IPR007111">
    <property type="entry name" value="NACHT_NTPase"/>
</dbReference>
<dbReference type="PANTHER" id="PTHR19871:SF14">
    <property type="entry name" value="DUF4062 DOMAIN-CONTAINING PROTEIN"/>
    <property type="match status" value="1"/>
</dbReference>
<gene>
    <name evidence="7" type="primary">LOC115210615</name>
</gene>
<accession>A0A7E6ESA6</accession>
<dbReference type="InterPro" id="IPR052752">
    <property type="entry name" value="NACHT-WD_repeat"/>
</dbReference>
<feature type="compositionally biased region" description="Polar residues" evidence="4">
    <location>
        <begin position="101"/>
        <end position="116"/>
    </location>
</feature>
<evidence type="ECO:0000256" key="3">
    <source>
        <dbReference type="PROSITE-ProRule" id="PRU00221"/>
    </source>
</evidence>
<feature type="region of interest" description="Disordered" evidence="4">
    <location>
        <begin position="1"/>
        <end position="55"/>
    </location>
</feature>
<proteinExistence type="predicted"/>
<dbReference type="KEGG" id="osn:115210615"/>
<feature type="compositionally biased region" description="Basic and acidic residues" evidence="4">
    <location>
        <begin position="21"/>
        <end position="31"/>
    </location>
</feature>
<evidence type="ECO:0000256" key="1">
    <source>
        <dbReference type="ARBA" id="ARBA00022574"/>
    </source>
</evidence>
<feature type="domain" description="NACHT" evidence="5">
    <location>
        <begin position="612"/>
        <end position="743"/>
    </location>
</feature>
<evidence type="ECO:0000256" key="4">
    <source>
        <dbReference type="SAM" id="MobiDB-lite"/>
    </source>
</evidence>
<sequence length="1864" mass="213015">MGCSASTIMKKTPPVAAQDQTLKHGERRKSDNSMASKSIVHSEETIQERPPQEHTENHIDAVVTFVTDQNIQNDNNENIQKDNTDSKNSCNDRKEQDIKSPENSYKNNKSEVQSESVDMTNEITFAEIDQANSSFESNSGVNLKENGNLQSGERNIGAKIHFYKKIQQLKGSNNVMHVSNTSLKTEISREEKAIHDLLMGNMQVECLSEAKIVRIFTSSTFTDTQHERNYLMENAYCKLKAFCQQNGYQFQVVDMRWGIGQDATNDHLTTELCMKELKLCQKLSTGPNFVTFLSHKYGYRPCPRIINKAIFERFSSDINSAEDKELIHRWYKEDLNSLAPSYILQPIGYVLPSFLSHKEEERQEATQQWNKESSQLRKIICAAAKRLLEEDEARRFLMSVTEAEIMQGILGTDQPDQHCIWFKRNIIDIEHQSNDEYLSSFKEQPNISEEFEESQNLLYSLKNDKIPSILKENIMTYDVEWRPKAFASSQKNPPWLNFTARLNMYDYNSTYLFVYIPCYLGTASKYLFLGLDPESYCEHKTYLQKLSEDFEKKIKDLIEKAIYKANRSILNDTLCEEVRHHTMFCQRKCKSFFGRNDVLMDIKKYILDDRGQPLVIYGSSGCGKTSVLAMAAMKIHEWTEGKASVIIRFLGTTLASSDASSLMNSIIQQAQYIYSYSQPLTSDKKKIEIQFHEALQRSSSECPLVLVLDSLDQLNDMGGGRQLKWLFRDKFYPHTKIVLSTLPEEEYICFPKSSLIPHRFIYPKFEYFFGLFSQAWLKDGSQLIQVTSLSITDVRSILDYWLHNNGRTLTMSQRKILLNAYENCPLPLYLKLSIGNACEWHSYSDPSTTVLQTSVECSINTLFQCTENKHGKLLVSRALGYLTLVQNGLSESELEDILSCDDEVLNDVYIYWTPPIRRLPPLLWVRIKNDLEEYLVNRGSDGIQVLYWYHRQFIEVANDRYCFDPKVKEKLFQGLIDFFSGTWADGRAKPYVGRNGQSGRSDRLVTSQPVQFNNRPNLRKLNILPYLLTQGESLQQLKDDVLLNFNFLFTKLKATCVMEIVNDFSLALEKFPEEEDLATANKAILLSQNALDYDPNQLVTQLLGRLSKTPVAQNLLSQCKESGVAYLEADQNAFALPGGQLIHCIPAHKKKIISFDMSSDKKMVVTLCSEGIVKFWDIAKGIQSGRFECDTDKPEKVQFCCQDKFVVVNPERSIIFISVQTTSFSHNIENKSLGKDGIFVPEPFFEVCGPDKTLIVFHCILYLFVWDIPSRKLKHKIYLENEEIAEEINSTTQAAGSEEYFALLVMEIILVVHLETGATKSIDVESIVEECDIDGIGLCPLNSILYFGCPENGTLYTSNLKDWKEDNVKQLKGNKANAFEKFHISSDGQAIYFSRKTTLRCWDLTTDELSVIIPQNGSDLIDFGIVNKTAVSVSDDRNLRIWDLTLTQSDDNLQDNNYDHICSGSVRKIQSLKNGRYVTFEIGFGPLYWYIYDVWNSKVIIELKLEKATCATLINDYSLAVVNSQNYLKIVDLQSCQILVEFTEPVSPRVNFVPIKEGKEILLVSEIDKMLKVFNTQNGHCSHVIQGIDHTISTLWANNYNSNNNDSDKGHNVGLVFIDQDYINNVVYIIDLQNYTILQILKSSDVEGSRAFLKNVTCYRQVTEDGSAMVILVERFLNGGQMQCFNHAVLWDIEHGNVQCMLVDHQYIEANSHVKSASFLSDDQSILSNHKDNVIRIFSVKSGSLLKRLEQHHSNISTIVLPNAHHCYLLSYSNEEVVFCLWRSDTFENLATIKLDEKPSAISLSAGGQVLCGRSNKNGPPVTRWTLRNGPVEDDSLAFGEHIEKFHTQSFHNVQNMMWNRSNS</sequence>
<evidence type="ECO:0000259" key="5">
    <source>
        <dbReference type="PROSITE" id="PS50837"/>
    </source>
</evidence>
<keyword evidence="1 3" id="KW-0853">WD repeat</keyword>
<dbReference type="Pfam" id="PF25469">
    <property type="entry name" value="WHD_NWD1"/>
    <property type="match status" value="1"/>
</dbReference>
<feature type="compositionally biased region" description="Basic and acidic residues" evidence="4">
    <location>
        <begin position="79"/>
        <end position="100"/>
    </location>
</feature>
<keyword evidence="6" id="KW-1185">Reference proteome</keyword>
<dbReference type="Gene3D" id="3.40.50.300">
    <property type="entry name" value="P-loop containing nucleotide triphosphate hydrolases"/>
    <property type="match status" value="1"/>
</dbReference>
<keyword evidence="2" id="KW-0677">Repeat</keyword>
<dbReference type="InterPro" id="IPR001680">
    <property type="entry name" value="WD40_rpt"/>
</dbReference>
<feature type="repeat" description="WD" evidence="3">
    <location>
        <begin position="1145"/>
        <end position="1178"/>
    </location>
</feature>